<gene>
    <name evidence="2" type="ORF">OEG82_22195</name>
</gene>
<protein>
    <recommendedName>
        <fullName evidence="4">PhnA-like protein</fullName>
    </recommendedName>
</protein>
<feature type="transmembrane region" description="Helical" evidence="1">
    <location>
        <begin position="110"/>
        <end position="138"/>
    </location>
</feature>
<evidence type="ECO:0008006" key="4">
    <source>
        <dbReference type="Google" id="ProtNLM"/>
    </source>
</evidence>
<keyword evidence="1" id="KW-1133">Transmembrane helix</keyword>
<dbReference type="RefSeq" id="WP_267614520.1">
    <property type="nucleotide sequence ID" value="NZ_JAOVZQ010000001.1"/>
</dbReference>
<accession>A0ABT3YL98</accession>
<evidence type="ECO:0000313" key="3">
    <source>
        <dbReference type="Proteomes" id="UP001081283"/>
    </source>
</evidence>
<keyword evidence="1" id="KW-0812">Transmembrane</keyword>
<proteinExistence type="predicted"/>
<keyword evidence="3" id="KW-1185">Reference proteome</keyword>
<sequence>MEPTAVETAPIYSENLPNGQSYLEWGAVWGGGVVAVATTIVLGQFGGSAGLALGEPMLANGDPSWQVVVASLWLFVTALASSAGGGYIAGRMRSRWSDAAKTEVEFRDGVHGLSVWAISTMAVAGFAAVAAALSSIGVEATTASDIPENVVEYTRTISVVYGFSSGAAAALGAGAAWWFASLGGSHRDESTDVHLLTPGFLRR</sequence>
<feature type="transmembrane region" description="Helical" evidence="1">
    <location>
        <begin position="158"/>
        <end position="180"/>
    </location>
</feature>
<dbReference type="Proteomes" id="UP001081283">
    <property type="component" value="Unassembled WGS sequence"/>
</dbReference>
<reference evidence="2" key="1">
    <citation type="submission" date="2022-10" db="EMBL/GenBank/DDBJ databases">
        <title>Hoeflea sp. J2-29, isolated from marine algae.</title>
        <authorList>
            <person name="Kristyanto S."/>
            <person name="Kim J.M."/>
            <person name="Jeon C.O."/>
        </authorList>
    </citation>
    <scope>NUCLEOTIDE SEQUENCE</scope>
    <source>
        <strain evidence="2">J2-29</strain>
    </source>
</reference>
<feature type="transmembrane region" description="Helical" evidence="1">
    <location>
        <begin position="22"/>
        <end position="45"/>
    </location>
</feature>
<keyword evidence="1" id="KW-0472">Membrane</keyword>
<name>A0ABT3YL98_9HYPH</name>
<feature type="transmembrane region" description="Helical" evidence="1">
    <location>
        <begin position="65"/>
        <end position="89"/>
    </location>
</feature>
<evidence type="ECO:0000256" key="1">
    <source>
        <dbReference type="SAM" id="Phobius"/>
    </source>
</evidence>
<evidence type="ECO:0000313" key="2">
    <source>
        <dbReference type="EMBL" id="MCY0096701.1"/>
    </source>
</evidence>
<organism evidence="2 3">
    <name type="scientific">Hoeflea ulvae</name>
    <dbReference type="NCBI Taxonomy" id="2983764"/>
    <lineage>
        <taxon>Bacteria</taxon>
        <taxon>Pseudomonadati</taxon>
        <taxon>Pseudomonadota</taxon>
        <taxon>Alphaproteobacteria</taxon>
        <taxon>Hyphomicrobiales</taxon>
        <taxon>Rhizobiaceae</taxon>
        <taxon>Hoeflea</taxon>
    </lineage>
</organism>
<comment type="caution">
    <text evidence="2">The sequence shown here is derived from an EMBL/GenBank/DDBJ whole genome shotgun (WGS) entry which is preliminary data.</text>
</comment>
<dbReference type="EMBL" id="JAOVZQ010000001">
    <property type="protein sequence ID" value="MCY0096701.1"/>
    <property type="molecule type" value="Genomic_DNA"/>
</dbReference>